<evidence type="ECO:0000256" key="2">
    <source>
        <dbReference type="ARBA" id="ARBA00005120"/>
    </source>
</evidence>
<feature type="active site" description="Schiff-base intermediate with substrate" evidence="12 14">
    <location>
        <position position="196"/>
    </location>
</feature>
<feature type="compositionally biased region" description="Polar residues" evidence="16">
    <location>
        <begin position="17"/>
        <end position="28"/>
    </location>
</feature>
<comment type="subcellular location">
    <subcellularLocation>
        <location evidence="12">Cytoplasm</location>
    </subcellularLocation>
</comment>
<dbReference type="PRINTS" id="PR00146">
    <property type="entry name" value="DHPICSNTHASE"/>
</dbReference>
<evidence type="ECO:0000256" key="9">
    <source>
        <dbReference type="ARBA" id="ARBA00023239"/>
    </source>
</evidence>
<keyword evidence="6 12" id="KW-0028">Amino-acid biosynthesis</keyword>
<dbReference type="InterPro" id="IPR002220">
    <property type="entry name" value="DapA-like"/>
</dbReference>
<dbReference type="HAMAP" id="MF_00418">
    <property type="entry name" value="DapA"/>
    <property type="match status" value="1"/>
</dbReference>
<dbReference type="InterPro" id="IPR020624">
    <property type="entry name" value="Schiff_base-form_aldolases_CS"/>
</dbReference>
<dbReference type="EC" id="4.3.3.7" evidence="4 12"/>
<keyword evidence="7 12" id="KW-0220">Diaminopimelate biosynthesis</keyword>
<comment type="caution">
    <text evidence="17">The sequence shown here is derived from an EMBL/GenBank/DDBJ whole genome shotgun (WGS) entry which is preliminary data.</text>
</comment>
<evidence type="ECO:0000313" key="17">
    <source>
        <dbReference type="EMBL" id="ODS32608.1"/>
    </source>
</evidence>
<keyword evidence="5 12" id="KW-0963">Cytoplasm</keyword>
<feature type="site" description="Part of a proton relay during catalysis" evidence="12">
    <location>
        <position position="79"/>
    </location>
</feature>
<dbReference type="Gene3D" id="3.20.20.70">
    <property type="entry name" value="Aldolase class I"/>
    <property type="match status" value="1"/>
</dbReference>
<dbReference type="GO" id="GO:0008840">
    <property type="term" value="F:4-hydroxy-tetrahydrodipicolinate synthase activity"/>
    <property type="evidence" value="ECO:0007669"/>
    <property type="project" value="UniProtKB-UniRule"/>
</dbReference>
<dbReference type="Pfam" id="PF00701">
    <property type="entry name" value="DHDPS"/>
    <property type="match status" value="1"/>
</dbReference>
<feature type="region of interest" description="Disordered" evidence="16">
    <location>
        <begin position="1"/>
        <end position="33"/>
    </location>
</feature>
<dbReference type="NCBIfam" id="TIGR00674">
    <property type="entry name" value="dapA"/>
    <property type="match status" value="1"/>
</dbReference>
<organism evidence="17 18">
    <name type="scientific">Candidatus Scalindua rubra</name>
    <dbReference type="NCBI Taxonomy" id="1872076"/>
    <lineage>
        <taxon>Bacteria</taxon>
        <taxon>Pseudomonadati</taxon>
        <taxon>Planctomycetota</taxon>
        <taxon>Candidatus Brocadiia</taxon>
        <taxon>Candidatus Brocadiales</taxon>
        <taxon>Candidatus Scalinduaceae</taxon>
        <taxon>Candidatus Scalindua</taxon>
    </lineage>
</organism>
<proteinExistence type="inferred from homology"/>
<evidence type="ECO:0000256" key="1">
    <source>
        <dbReference type="ARBA" id="ARBA00003294"/>
    </source>
</evidence>
<dbReference type="PROSITE" id="PS00666">
    <property type="entry name" value="DHDPS_2"/>
    <property type="match status" value="1"/>
</dbReference>
<feature type="binding site" evidence="12 15">
    <location>
        <position position="236"/>
    </location>
    <ligand>
        <name>pyruvate</name>
        <dbReference type="ChEBI" id="CHEBI:15361"/>
    </ligand>
</feature>
<dbReference type="InterPro" id="IPR020625">
    <property type="entry name" value="Schiff_base-form_aldolases_AS"/>
</dbReference>
<evidence type="ECO:0000256" key="12">
    <source>
        <dbReference type="HAMAP-Rule" id="MF_00418"/>
    </source>
</evidence>
<evidence type="ECO:0000256" key="3">
    <source>
        <dbReference type="ARBA" id="ARBA00007592"/>
    </source>
</evidence>
<dbReference type="PROSITE" id="PS00665">
    <property type="entry name" value="DHDPS_1"/>
    <property type="match status" value="1"/>
</dbReference>
<evidence type="ECO:0000256" key="8">
    <source>
        <dbReference type="ARBA" id="ARBA00023154"/>
    </source>
</evidence>
<reference evidence="17 18" key="1">
    <citation type="submission" date="2016-07" db="EMBL/GenBank/DDBJ databases">
        <title>Draft genome of Scalindua rubra, obtained from a brine-seawater interface in the Red Sea, sheds light on salt adaptation in anammox bacteria.</title>
        <authorList>
            <person name="Speth D.R."/>
            <person name="Lagkouvardos I."/>
            <person name="Wang Y."/>
            <person name="Qian P.-Y."/>
            <person name="Dutilh B.E."/>
            <person name="Jetten M.S."/>
        </authorList>
    </citation>
    <scope>NUCLEOTIDE SEQUENCE [LARGE SCALE GENOMIC DNA]</scope>
    <source>
        <strain evidence="17">BSI-1</strain>
    </source>
</reference>
<comment type="pathway">
    <text evidence="2 12">Amino-acid biosynthesis; L-lysine biosynthesis via DAP pathway; (S)-tetrahydrodipicolinate from L-aspartate: step 3/4.</text>
</comment>
<keyword evidence="8 12" id="KW-0457">Lysine biosynthesis</keyword>
<evidence type="ECO:0000256" key="10">
    <source>
        <dbReference type="ARBA" id="ARBA00023270"/>
    </source>
</evidence>
<comment type="catalytic activity">
    <reaction evidence="11 12">
        <text>L-aspartate 4-semialdehyde + pyruvate = (2S,4S)-4-hydroxy-2,3,4,5-tetrahydrodipicolinate + H2O + H(+)</text>
        <dbReference type="Rhea" id="RHEA:34171"/>
        <dbReference type="ChEBI" id="CHEBI:15361"/>
        <dbReference type="ChEBI" id="CHEBI:15377"/>
        <dbReference type="ChEBI" id="CHEBI:15378"/>
        <dbReference type="ChEBI" id="CHEBI:67139"/>
        <dbReference type="ChEBI" id="CHEBI:537519"/>
        <dbReference type="EC" id="4.3.3.7"/>
    </reaction>
</comment>
<keyword evidence="9 12" id="KW-0456">Lyase</keyword>
<dbReference type="EMBL" id="MAYW01000055">
    <property type="protein sequence ID" value="ODS32608.1"/>
    <property type="molecule type" value="Genomic_DNA"/>
</dbReference>
<evidence type="ECO:0000256" key="13">
    <source>
        <dbReference type="PIRNR" id="PIRNR001365"/>
    </source>
</evidence>
<dbReference type="GO" id="GO:0009089">
    <property type="term" value="P:lysine biosynthetic process via diaminopimelate"/>
    <property type="evidence" value="ECO:0007669"/>
    <property type="project" value="UniProtKB-UniRule"/>
</dbReference>
<dbReference type="PATRIC" id="fig|1872076.5.peg.2663"/>
<dbReference type="GO" id="GO:0005829">
    <property type="term" value="C:cytosol"/>
    <property type="evidence" value="ECO:0007669"/>
    <property type="project" value="TreeGrafter"/>
</dbReference>
<evidence type="ECO:0000256" key="4">
    <source>
        <dbReference type="ARBA" id="ARBA00012086"/>
    </source>
</evidence>
<dbReference type="GO" id="GO:0019877">
    <property type="term" value="P:diaminopimelate biosynthetic process"/>
    <property type="evidence" value="ECO:0007669"/>
    <property type="project" value="UniProtKB-UniRule"/>
</dbReference>
<comment type="subunit">
    <text evidence="12">Homotetramer; dimer of dimers.</text>
</comment>
<evidence type="ECO:0000256" key="7">
    <source>
        <dbReference type="ARBA" id="ARBA00022915"/>
    </source>
</evidence>
<evidence type="ECO:0000256" key="15">
    <source>
        <dbReference type="PIRSR" id="PIRSR001365-2"/>
    </source>
</evidence>
<dbReference type="SUPFAM" id="SSF51569">
    <property type="entry name" value="Aldolase"/>
    <property type="match status" value="1"/>
</dbReference>
<feature type="site" description="Part of a proton relay during catalysis" evidence="12">
    <location>
        <position position="142"/>
    </location>
</feature>
<comment type="similarity">
    <text evidence="3 12 13">Belongs to the DapA family.</text>
</comment>
<sequence>MFTPLEKSSDEIGGRNIVNNNAESTSSMPVKEPSLTGFTGSIVALVTPFKDGLIDYDKLEELVEYHIENGTNGIIPCGTTGESPTMSHKEHEEVISKVVEKANGRTPIIAGTGSNNTSEAISLTRYAKKAGADGALMITPYYNKPTQEGLYIHYKTIAEKADIPIIVYNVPSRTGVSISPETVARLHELENIVAIKEASGNIDQTSQILKLCDITVLSGDDSLTLPIMSVGGKGVISVVANILPKDVLEMVSNFLNGKIQKSQEVHKKLFPVCKAMFIETNPIPVKTAMRLLGRLNGEMRLPLCKMSDEHEKQLLNTLKEHGLIVLA</sequence>
<dbReference type="AlphaFoldDB" id="A0A1E3XAH6"/>
<evidence type="ECO:0000256" key="11">
    <source>
        <dbReference type="ARBA" id="ARBA00047836"/>
    </source>
</evidence>
<evidence type="ECO:0000313" key="18">
    <source>
        <dbReference type="Proteomes" id="UP000094056"/>
    </source>
</evidence>
<comment type="function">
    <text evidence="1 12">Catalyzes the condensation of (S)-aspartate-beta-semialdehyde [(S)-ASA] and pyruvate to 4-hydroxy-tetrahydrodipicolinate (HTPA).</text>
</comment>
<dbReference type="SMART" id="SM01130">
    <property type="entry name" value="DHDPS"/>
    <property type="match status" value="1"/>
</dbReference>
<dbReference type="PANTHER" id="PTHR12128">
    <property type="entry name" value="DIHYDRODIPICOLINATE SYNTHASE"/>
    <property type="match status" value="1"/>
</dbReference>
<keyword evidence="10 12" id="KW-0704">Schiff base</keyword>
<dbReference type="CDD" id="cd00950">
    <property type="entry name" value="DHDPS"/>
    <property type="match status" value="1"/>
</dbReference>
<protein>
    <recommendedName>
        <fullName evidence="4 12">4-hydroxy-tetrahydrodipicolinate synthase</fullName>
        <shortName evidence="12">HTPA synthase</shortName>
        <ecNumber evidence="4 12">4.3.3.7</ecNumber>
    </recommendedName>
</protein>
<accession>A0A1E3XAH6</accession>
<name>A0A1E3XAH6_9BACT</name>
<gene>
    <name evidence="12 17" type="primary">dapA</name>
    <name evidence="17" type="ORF">SCARUB_02260</name>
</gene>
<dbReference type="InterPro" id="IPR005263">
    <property type="entry name" value="DapA"/>
</dbReference>
<evidence type="ECO:0000256" key="16">
    <source>
        <dbReference type="SAM" id="MobiDB-lite"/>
    </source>
</evidence>
<dbReference type="UniPathway" id="UPA00034">
    <property type="reaction ID" value="UER00017"/>
</dbReference>
<dbReference type="InterPro" id="IPR013785">
    <property type="entry name" value="Aldolase_TIM"/>
</dbReference>
<evidence type="ECO:0000256" key="5">
    <source>
        <dbReference type="ARBA" id="ARBA00022490"/>
    </source>
</evidence>
<comment type="caution">
    <text evidence="12">Was originally thought to be a dihydrodipicolinate synthase (DHDPS), catalyzing the condensation of (S)-aspartate-beta-semialdehyde [(S)-ASA] and pyruvate to dihydrodipicolinate (DHDP). However, it was shown in E.coli that the product of the enzymatic reaction is not dihydrodipicolinate but in fact (4S)-4-hydroxy-2,3,4,5-tetrahydro-(2S)-dipicolinic acid (HTPA), and that the consecutive dehydration reaction leading to DHDP is not spontaneous but catalyzed by DapB.</text>
</comment>
<dbReference type="PANTHER" id="PTHR12128:SF66">
    <property type="entry name" value="4-HYDROXY-2-OXOGLUTARATE ALDOLASE, MITOCHONDRIAL"/>
    <property type="match status" value="1"/>
</dbReference>
<dbReference type="PIRSF" id="PIRSF001365">
    <property type="entry name" value="DHDPS"/>
    <property type="match status" value="1"/>
</dbReference>
<dbReference type="Proteomes" id="UP000094056">
    <property type="component" value="Unassembled WGS sequence"/>
</dbReference>
<evidence type="ECO:0000256" key="14">
    <source>
        <dbReference type="PIRSR" id="PIRSR001365-1"/>
    </source>
</evidence>
<evidence type="ECO:0000256" key="6">
    <source>
        <dbReference type="ARBA" id="ARBA00022605"/>
    </source>
</evidence>
<feature type="binding site" evidence="12 15">
    <location>
        <position position="80"/>
    </location>
    <ligand>
        <name>pyruvate</name>
        <dbReference type="ChEBI" id="CHEBI:15361"/>
    </ligand>
</feature>
<feature type="active site" description="Proton donor/acceptor" evidence="12 14">
    <location>
        <position position="168"/>
    </location>
</feature>